<dbReference type="Proteomes" id="UP001500466">
    <property type="component" value="Unassembled WGS sequence"/>
</dbReference>
<dbReference type="PANTHER" id="PTHR42715">
    <property type="entry name" value="BETA-GLUCOSIDASE"/>
    <property type="match status" value="1"/>
</dbReference>
<protein>
    <submittedName>
        <fullName evidence="6">Glycoside hydrolase family 3 C-terminal domain-containing protein</fullName>
    </submittedName>
</protein>
<dbReference type="InterPro" id="IPR011658">
    <property type="entry name" value="PA14_dom"/>
</dbReference>
<feature type="domain" description="PA14" evidence="5">
    <location>
        <begin position="392"/>
        <end position="536"/>
    </location>
</feature>
<name>A0ABP9I0N3_9ACTN</name>
<dbReference type="InterPro" id="IPR017853">
    <property type="entry name" value="GH"/>
</dbReference>
<dbReference type="InterPro" id="IPR002772">
    <property type="entry name" value="Glyco_hydro_3_C"/>
</dbReference>
<dbReference type="PROSITE" id="PS51820">
    <property type="entry name" value="PA14"/>
    <property type="match status" value="1"/>
</dbReference>
<dbReference type="InterPro" id="IPR036881">
    <property type="entry name" value="Glyco_hydro_3_C_sf"/>
</dbReference>
<evidence type="ECO:0000256" key="2">
    <source>
        <dbReference type="ARBA" id="ARBA00022801"/>
    </source>
</evidence>
<dbReference type="PROSITE" id="PS00775">
    <property type="entry name" value="GLYCOSYL_HYDROL_F3"/>
    <property type="match status" value="1"/>
</dbReference>
<dbReference type="PANTHER" id="PTHR42715:SF10">
    <property type="entry name" value="BETA-GLUCOSIDASE"/>
    <property type="match status" value="1"/>
</dbReference>
<dbReference type="RefSeq" id="WP_345679054.1">
    <property type="nucleotide sequence ID" value="NZ_BAABHS010000027.1"/>
</dbReference>
<dbReference type="EMBL" id="BAABHS010000027">
    <property type="protein sequence ID" value="GAA4983710.1"/>
    <property type="molecule type" value="Genomic_DNA"/>
</dbReference>
<dbReference type="Pfam" id="PF01915">
    <property type="entry name" value="Glyco_hydro_3_C"/>
    <property type="match status" value="1"/>
</dbReference>
<organism evidence="6 7">
    <name type="scientific">Yinghuangia aomiensis</name>
    <dbReference type="NCBI Taxonomy" id="676205"/>
    <lineage>
        <taxon>Bacteria</taxon>
        <taxon>Bacillati</taxon>
        <taxon>Actinomycetota</taxon>
        <taxon>Actinomycetes</taxon>
        <taxon>Kitasatosporales</taxon>
        <taxon>Streptomycetaceae</taxon>
        <taxon>Yinghuangia</taxon>
    </lineage>
</organism>
<dbReference type="SMART" id="SM00758">
    <property type="entry name" value="PA14"/>
    <property type="match status" value="1"/>
</dbReference>
<dbReference type="Pfam" id="PF07691">
    <property type="entry name" value="PA14"/>
    <property type="match status" value="1"/>
</dbReference>
<dbReference type="SUPFAM" id="SSF52279">
    <property type="entry name" value="Beta-D-glucan exohydrolase, C-terminal domain"/>
    <property type="match status" value="1"/>
</dbReference>
<evidence type="ECO:0000256" key="1">
    <source>
        <dbReference type="ARBA" id="ARBA00005336"/>
    </source>
</evidence>
<dbReference type="SUPFAM" id="SSF51445">
    <property type="entry name" value="(Trans)glycosidases"/>
    <property type="match status" value="1"/>
</dbReference>
<dbReference type="Gene3D" id="2.60.120.260">
    <property type="entry name" value="Galactose-binding domain-like"/>
    <property type="match status" value="1"/>
</dbReference>
<keyword evidence="3" id="KW-0119">Carbohydrate metabolism</keyword>
<dbReference type="InterPro" id="IPR019800">
    <property type="entry name" value="Glyco_hydro_3_AS"/>
</dbReference>
<accession>A0ABP9I0N3</accession>
<keyword evidence="2 4" id="KW-0378">Hydrolase</keyword>
<dbReference type="InterPro" id="IPR013783">
    <property type="entry name" value="Ig-like_fold"/>
</dbReference>
<keyword evidence="4" id="KW-0326">Glycosidase</keyword>
<evidence type="ECO:0000313" key="7">
    <source>
        <dbReference type="Proteomes" id="UP001500466"/>
    </source>
</evidence>
<dbReference type="GO" id="GO:0016787">
    <property type="term" value="F:hydrolase activity"/>
    <property type="evidence" value="ECO:0007669"/>
    <property type="project" value="UniProtKB-KW"/>
</dbReference>
<gene>
    <name evidence="6" type="ORF">GCM10023205_61990</name>
</gene>
<evidence type="ECO:0000256" key="4">
    <source>
        <dbReference type="RuleBase" id="RU361161"/>
    </source>
</evidence>
<proteinExistence type="inferred from homology"/>
<dbReference type="PROSITE" id="PS51257">
    <property type="entry name" value="PROKAR_LIPOPROTEIN"/>
    <property type="match status" value="1"/>
</dbReference>
<evidence type="ECO:0000256" key="3">
    <source>
        <dbReference type="ARBA" id="ARBA00023277"/>
    </source>
</evidence>
<sequence>MSRDNRIEALLGELTLAEKCVMVAGQSSWTIAGCERLGIPDVTVSDGPVGVRGRRMGPGLLVPGPSALASTWDPDLVGRIGAALGAECLDKNVDVLLGPTVNLHRSPRGGRHFESFSEDPRLSSAMAVAYIEGLQSTGVGACVKHFVANDQETNRHTVDVRVDERALREIYLPPFEAAVKAAGVRSVMAAYNYVNGAHACAQPDLVERLLKKEWGFDGVVISDWGAAKETVAPALHGLDVEMPGPGDHWGNGKLQAAVESGSVDEALVDDKVRRLLALLEWRGRLPGITDNDESPRETAEHRVIARKAAAASFVLLRNETGLLPLPRDRRVAVIGPCAAETSLLGGGSATIEPYRTTNVLAALTDRLGSEVVTSAAGVRLRRKADPVPKSWLGPDGVTVELFAGDTCSGEPVAVESRQDFDGHWGTYRPAEGAAALSVRLRAVVTPESSGRHLLMAGGFGLARVFVDGVLAAENTGDTFPAWMAVNATTVPIHLEAGRAYEFVLEHTPQMPVPLVMTRLGLEYDPHSAEELLREAEAAAAAADVAVVVIGSTDEWESEGQDRTSMNLPGNQDELVRRVLAANPATVVVLNCGAPVTMPWLQDAPSALLAWYPGQEGGEAIADVLLGDADPGGRMPTTWAHREEDTPAYLNFPGEADTVHYGEGIYVGYRWYDARKIEPLVPFGHGGSYAQFTWSAPQVSGNGTDLAVDVLVSNTSERPGSEVVQVYIAPKAAPVHRPRKELAGFAKVHLVPGETTTARVELSSRSFARWDLASHGWVVDPGEYDIIVAASATDIRAVAPHTVKEA</sequence>
<dbReference type="InterPro" id="IPR026891">
    <property type="entry name" value="Fn3-like"/>
</dbReference>
<dbReference type="InterPro" id="IPR050288">
    <property type="entry name" value="Cellulose_deg_GH3"/>
</dbReference>
<evidence type="ECO:0000313" key="6">
    <source>
        <dbReference type="EMBL" id="GAA4983710.1"/>
    </source>
</evidence>
<dbReference type="InterPro" id="IPR037524">
    <property type="entry name" value="PA14/GLEYA"/>
</dbReference>
<dbReference type="Gene3D" id="3.40.50.1700">
    <property type="entry name" value="Glycoside hydrolase family 3 C-terminal domain"/>
    <property type="match status" value="1"/>
</dbReference>
<evidence type="ECO:0000259" key="5">
    <source>
        <dbReference type="PROSITE" id="PS51820"/>
    </source>
</evidence>
<dbReference type="InterPro" id="IPR036962">
    <property type="entry name" value="Glyco_hydro_3_N_sf"/>
</dbReference>
<reference evidence="7" key="1">
    <citation type="journal article" date="2019" name="Int. J. Syst. Evol. Microbiol.">
        <title>The Global Catalogue of Microorganisms (GCM) 10K type strain sequencing project: providing services to taxonomists for standard genome sequencing and annotation.</title>
        <authorList>
            <consortium name="The Broad Institute Genomics Platform"/>
            <consortium name="The Broad Institute Genome Sequencing Center for Infectious Disease"/>
            <person name="Wu L."/>
            <person name="Ma J."/>
        </authorList>
    </citation>
    <scope>NUCLEOTIDE SEQUENCE [LARGE SCALE GENOMIC DNA]</scope>
    <source>
        <strain evidence="7">JCM 17986</strain>
    </source>
</reference>
<dbReference type="Gene3D" id="3.20.20.300">
    <property type="entry name" value="Glycoside hydrolase, family 3, N-terminal domain"/>
    <property type="match status" value="1"/>
</dbReference>
<comment type="similarity">
    <text evidence="1 4">Belongs to the glycosyl hydrolase 3 family.</text>
</comment>
<dbReference type="Gene3D" id="2.60.40.10">
    <property type="entry name" value="Immunoglobulins"/>
    <property type="match status" value="1"/>
</dbReference>
<keyword evidence="7" id="KW-1185">Reference proteome</keyword>
<dbReference type="Pfam" id="PF14310">
    <property type="entry name" value="Fn3-like"/>
    <property type="match status" value="1"/>
</dbReference>
<comment type="caution">
    <text evidence="6">The sequence shown here is derived from an EMBL/GenBank/DDBJ whole genome shotgun (WGS) entry which is preliminary data.</text>
</comment>
<dbReference type="PRINTS" id="PR00133">
    <property type="entry name" value="GLHYDRLASE3"/>
</dbReference>
<dbReference type="SMART" id="SM01217">
    <property type="entry name" value="Fn3_like"/>
    <property type="match status" value="1"/>
</dbReference>
<dbReference type="Pfam" id="PF00933">
    <property type="entry name" value="Glyco_hydro_3"/>
    <property type="match status" value="1"/>
</dbReference>
<dbReference type="InterPro" id="IPR001764">
    <property type="entry name" value="Glyco_hydro_3_N"/>
</dbReference>